<dbReference type="AlphaFoldDB" id="A0A2S5REH6"/>
<feature type="region of interest" description="Disordered" evidence="1">
    <location>
        <begin position="30"/>
        <end position="56"/>
    </location>
</feature>
<reference evidence="3 4" key="1">
    <citation type="submission" date="2017-11" db="EMBL/GenBank/DDBJ databases">
        <title>Genome sequence of Entomoplasma lucivorax PIPN-2 (ATCC 49196).</title>
        <authorList>
            <person name="Lo W.-S."/>
            <person name="Gasparich G.E."/>
            <person name="Kuo C.-H."/>
        </authorList>
    </citation>
    <scope>NUCLEOTIDE SEQUENCE [LARGE SCALE GENOMIC DNA]</scope>
    <source>
        <strain evidence="3 4">PIPN-2</strain>
    </source>
</reference>
<dbReference type="InterPro" id="IPR054816">
    <property type="entry name" value="Lipoprotein_mollicutes-type_CS"/>
</dbReference>
<dbReference type="RefSeq" id="WP_028126565.1">
    <property type="nucleotide sequence ID" value="NZ_PHNE01000001.1"/>
</dbReference>
<dbReference type="Proteomes" id="UP000237865">
    <property type="component" value="Unassembled WGS sequence"/>
</dbReference>
<organism evidence="3 4">
    <name type="scientific">Williamsoniiplasma lucivorax</name>
    <dbReference type="NCBI Taxonomy" id="209274"/>
    <lineage>
        <taxon>Bacteria</taxon>
        <taxon>Bacillati</taxon>
        <taxon>Mycoplasmatota</taxon>
        <taxon>Mollicutes</taxon>
        <taxon>Entomoplasmatales</taxon>
        <taxon>Williamsoniiplasma</taxon>
    </lineage>
</organism>
<feature type="chain" id="PRO_5015733032" description="Lipoprotein" evidence="2">
    <location>
        <begin position="21"/>
        <end position="686"/>
    </location>
</feature>
<keyword evidence="2" id="KW-0732">Signal</keyword>
<evidence type="ECO:0000313" key="4">
    <source>
        <dbReference type="Proteomes" id="UP000237865"/>
    </source>
</evidence>
<evidence type="ECO:0000256" key="1">
    <source>
        <dbReference type="SAM" id="MobiDB-lite"/>
    </source>
</evidence>
<evidence type="ECO:0000256" key="2">
    <source>
        <dbReference type="SAM" id="SignalP"/>
    </source>
</evidence>
<feature type="signal peptide" evidence="2">
    <location>
        <begin position="1"/>
        <end position="20"/>
    </location>
</feature>
<evidence type="ECO:0008006" key="5">
    <source>
        <dbReference type="Google" id="ProtNLM"/>
    </source>
</evidence>
<protein>
    <recommendedName>
        <fullName evidence="5">Lipoprotein</fullName>
    </recommendedName>
</protein>
<keyword evidence="4" id="KW-1185">Reference proteome</keyword>
<evidence type="ECO:0000313" key="3">
    <source>
        <dbReference type="EMBL" id="PPE05723.1"/>
    </source>
</evidence>
<name>A0A2S5REH6_9MOLU</name>
<proteinExistence type="predicted"/>
<accession>A0A2S5REH6</accession>
<comment type="caution">
    <text evidence="3">The sequence shown here is derived from an EMBL/GenBank/DDBJ whole genome shotgun (WGS) entry which is preliminary data.</text>
</comment>
<dbReference type="EMBL" id="PHNE01000001">
    <property type="protein sequence ID" value="PPE05723.1"/>
    <property type="molecule type" value="Genomic_DNA"/>
</dbReference>
<gene>
    <name evidence="3" type="ORF">ELUCI_v1c00090</name>
</gene>
<dbReference type="NCBIfam" id="NF038029">
    <property type="entry name" value="LP_plasma"/>
    <property type="match status" value="1"/>
</dbReference>
<dbReference type="PROSITE" id="PS51257">
    <property type="entry name" value="PROKAR_LIPOPROTEIN"/>
    <property type="match status" value="1"/>
</dbReference>
<sequence length="686" mass="77566">MKKLLSLLAAAGLVSGSALTVVSCNSNNDYVNDGEGEGEGEGGGSTPKPPTSNQNVQGYKNLLEKVWLDTYEDELSQSKITNTIDKEGNGDYDGTQIFNFKYLMNNHAIPEGQREIKVDLLEDQAALNKMKNDLAIIFHEHTFTKYFKEMIKLNYDKYKDITMGTDWNNTYGGFEIKDKFELTGQRILPDNGNDEEIIYTLSITPVLKMFYRDESGKTDTHTTAPFEIHLLIGEDGNVMGVINEIKQEMPNHFLHNGAENGSTALNFLDLKKTSPDLKNYGKLTRPIANFVNQKNGTFQKNLNETINSIIKDKIPNATGEIDARQTINEEDVMITKDWLNTDNGWDQLKILSDFQNNSLVNNLILKNKNEPGMNGAIAANLIETRMFSNGKIESRSYDNELERFLKKYDTPDYLLYNFIQQVHAFGTMRLSNIKIVFGGANNDLKLKIPTIIAPWTYANNESKTCTNKKDQLLSALYHSIIYVNEYLWSVNKGHQMETAFLSIDQAAKTDYIKAYAKATKTPWDVIKKKLATGAEIVLEPGTYFEVGTGTNGHEDLIGSQIDEVMKDASDMKFEAFTSSVKIDTPNKLVLKKTTSGKIGVAFKSVINVYQKTMMDYKLTFGNIKIQAKLPWYDPYAPGLKDQLTGAIWESNNSDFYPPHDGHDKEGWYFSKNHIDKNWLLFELDKI</sequence>